<proteinExistence type="predicted"/>
<reference evidence="1" key="1">
    <citation type="submission" date="2020-12" db="EMBL/GenBank/DDBJ databases">
        <title>Bacterial taxonomy.</title>
        <authorList>
            <person name="Pan X."/>
        </authorList>
    </citation>
    <scope>NUCLEOTIDE SEQUENCE</scope>
    <source>
        <strain evidence="1">KCTC 52957</strain>
    </source>
</reference>
<evidence type="ECO:0000313" key="1">
    <source>
        <dbReference type="EMBL" id="MBJ3763964.1"/>
    </source>
</evidence>
<comment type="caution">
    <text evidence="1">The sequence shown here is derived from an EMBL/GenBank/DDBJ whole genome shotgun (WGS) entry which is preliminary data.</text>
</comment>
<protein>
    <submittedName>
        <fullName evidence="1">Uncharacterized protein</fullName>
    </submittedName>
</protein>
<accession>A0A934IL17</accession>
<keyword evidence="2" id="KW-1185">Reference proteome</keyword>
<dbReference type="EMBL" id="JAEKPD010000015">
    <property type="protein sequence ID" value="MBJ3763964.1"/>
    <property type="molecule type" value="Genomic_DNA"/>
</dbReference>
<dbReference type="Proteomes" id="UP000642488">
    <property type="component" value="Unassembled WGS sequence"/>
</dbReference>
<dbReference type="AlphaFoldDB" id="A0A934IL17"/>
<organism evidence="1 2">
    <name type="scientific">Palleronia pontilimi</name>
    <dbReference type="NCBI Taxonomy" id="1964209"/>
    <lineage>
        <taxon>Bacteria</taxon>
        <taxon>Pseudomonadati</taxon>
        <taxon>Pseudomonadota</taxon>
        <taxon>Alphaproteobacteria</taxon>
        <taxon>Rhodobacterales</taxon>
        <taxon>Roseobacteraceae</taxon>
        <taxon>Palleronia</taxon>
    </lineage>
</organism>
<sequence length="140" mass="14946">MAIVASCGRVGESRLNPLNWGSRSTNADAMLSEGTRADPRPLIGQIDTLTASPTQGGAILRATGIAATQGYFVGDLVAVPTDDPRVLAFEFRAFPPLEPKPVSTPRSREVTVARFLTSRELTGVNELRVSAAQNARAVRR</sequence>
<dbReference type="RefSeq" id="WP_198917135.1">
    <property type="nucleotide sequence ID" value="NZ_JAEKPD010000015.1"/>
</dbReference>
<gene>
    <name evidence="1" type="ORF">ILP92_14525</name>
</gene>
<name>A0A934IL17_9RHOB</name>
<evidence type="ECO:0000313" key="2">
    <source>
        <dbReference type="Proteomes" id="UP000642488"/>
    </source>
</evidence>